<feature type="domain" description="Cytochrome c" evidence="5">
    <location>
        <begin position="360"/>
        <end position="492"/>
    </location>
</feature>
<evidence type="ECO:0000313" key="6">
    <source>
        <dbReference type="EMBL" id="WXA97477.1"/>
    </source>
</evidence>
<dbReference type="PROSITE" id="PS51007">
    <property type="entry name" value="CYTC"/>
    <property type="match status" value="1"/>
</dbReference>
<evidence type="ECO:0000256" key="3">
    <source>
        <dbReference type="ARBA" id="ARBA00023004"/>
    </source>
</evidence>
<accession>A0ABZ2KIR1</accession>
<dbReference type="InterPro" id="IPR009056">
    <property type="entry name" value="Cyt_c-like_dom"/>
</dbReference>
<evidence type="ECO:0000313" key="7">
    <source>
        <dbReference type="Proteomes" id="UP001379533"/>
    </source>
</evidence>
<gene>
    <name evidence="6" type="ORF">LZC95_11595</name>
</gene>
<name>A0ABZ2KIR1_9BACT</name>
<reference evidence="6 7" key="1">
    <citation type="submission" date="2021-12" db="EMBL/GenBank/DDBJ databases">
        <title>Discovery of the Pendulisporaceae a myxobacterial family with distinct sporulation behavior and unique specialized metabolism.</title>
        <authorList>
            <person name="Garcia R."/>
            <person name="Popoff A."/>
            <person name="Bader C.D."/>
            <person name="Loehr J."/>
            <person name="Walesch S."/>
            <person name="Walt C."/>
            <person name="Boldt J."/>
            <person name="Bunk B."/>
            <person name="Haeckl F.J.F.P.J."/>
            <person name="Gunesch A.P."/>
            <person name="Birkelbach J."/>
            <person name="Nuebel U."/>
            <person name="Pietschmann T."/>
            <person name="Bach T."/>
            <person name="Mueller R."/>
        </authorList>
    </citation>
    <scope>NUCLEOTIDE SEQUENCE [LARGE SCALE GENOMIC DNA]</scope>
    <source>
        <strain evidence="6 7">MSr12523</strain>
    </source>
</reference>
<organism evidence="6 7">
    <name type="scientific">Pendulispora brunnea</name>
    <dbReference type="NCBI Taxonomy" id="2905690"/>
    <lineage>
        <taxon>Bacteria</taxon>
        <taxon>Pseudomonadati</taxon>
        <taxon>Myxococcota</taxon>
        <taxon>Myxococcia</taxon>
        <taxon>Myxococcales</taxon>
        <taxon>Sorangiineae</taxon>
        <taxon>Pendulisporaceae</taxon>
        <taxon>Pendulispora</taxon>
    </lineage>
</organism>
<evidence type="ECO:0000256" key="4">
    <source>
        <dbReference type="PROSITE-ProRule" id="PRU00433"/>
    </source>
</evidence>
<keyword evidence="3 4" id="KW-0408">Iron</keyword>
<dbReference type="InterPro" id="IPR051395">
    <property type="entry name" value="Cytochrome_c_Peroxidase/MauG"/>
</dbReference>
<dbReference type="RefSeq" id="WP_394848094.1">
    <property type="nucleotide sequence ID" value="NZ_CP089982.1"/>
</dbReference>
<proteinExistence type="predicted"/>
<protein>
    <submittedName>
        <fullName evidence="6">Thiol oxidoreductase</fullName>
    </submittedName>
</protein>
<keyword evidence="2 4" id="KW-0479">Metal-binding</keyword>
<dbReference type="Pfam" id="PF06537">
    <property type="entry name" value="DHOR"/>
    <property type="match status" value="1"/>
</dbReference>
<dbReference type="PANTHER" id="PTHR30600">
    <property type="entry name" value="CYTOCHROME C PEROXIDASE-RELATED"/>
    <property type="match status" value="1"/>
</dbReference>
<keyword evidence="1 4" id="KW-0349">Heme</keyword>
<dbReference type="EMBL" id="CP089982">
    <property type="protein sequence ID" value="WXA97477.1"/>
    <property type="molecule type" value="Genomic_DNA"/>
</dbReference>
<sequence length="492" mass="52659">MAEMMRFPDRRRSWIGLGVLSAVSFAWACSSSSSGDLPPLVDAGTDAGIEPEVELLGGGTTIFDQTANAFTFAAKNLDDEARGAFALGDHFFNRNWVTAPASASGNDGLGPTFNATSCSACHFKDGPGRPPTSNDEKFLGLLIRLSIPGQDAHGGPLDEPNYGGQFNHQAILNVPSEGTSSVSYAEIAGTYADGEAYSLRRPTYKLDGAFGPFAPKMMMSPRVAPAMIGLGLLQAISEETLTALADENDRDGDGISGRPNHVWNIRAQKATMGRFGWKANQPTIEQQSAGAFQGDIGITSELNPNENCPAVQTDCKAAPSGGTTSDAGVHEPELSAQKLDAVTRYGMTVAVPARRNWTDPLVRQGEQAFAQAKCTSCHVTKIQTGVLDGFPALSNQTIRPFTDLLLHDMGPDLADGRPDFEATGAEWRTPPLWGIGLTQVVSKHSFFLHDGRARGFAEAILWHGGEATASREAFRTMPKDRREALIKFLESL</sequence>
<evidence type="ECO:0000259" key="5">
    <source>
        <dbReference type="PROSITE" id="PS51007"/>
    </source>
</evidence>
<dbReference type="PANTHER" id="PTHR30600:SF4">
    <property type="entry name" value="CYTOCHROME C DOMAIN-CONTAINING PROTEIN"/>
    <property type="match status" value="1"/>
</dbReference>
<dbReference type="PIRSF" id="PIRSF028099">
    <property type="entry name" value="DUF1111"/>
    <property type="match status" value="1"/>
</dbReference>
<evidence type="ECO:0000256" key="2">
    <source>
        <dbReference type="ARBA" id="ARBA00022723"/>
    </source>
</evidence>
<dbReference type="SUPFAM" id="SSF46626">
    <property type="entry name" value="Cytochrome c"/>
    <property type="match status" value="1"/>
</dbReference>
<dbReference type="Gene3D" id="1.10.760.10">
    <property type="entry name" value="Cytochrome c-like domain"/>
    <property type="match status" value="1"/>
</dbReference>
<evidence type="ECO:0000256" key="1">
    <source>
        <dbReference type="ARBA" id="ARBA00022617"/>
    </source>
</evidence>
<dbReference type="InterPro" id="IPR036909">
    <property type="entry name" value="Cyt_c-like_dom_sf"/>
</dbReference>
<dbReference type="Proteomes" id="UP001379533">
    <property type="component" value="Chromosome"/>
</dbReference>
<dbReference type="InterPro" id="IPR010538">
    <property type="entry name" value="DHOR"/>
</dbReference>
<keyword evidence="7" id="KW-1185">Reference proteome</keyword>